<evidence type="ECO:0000313" key="2">
    <source>
        <dbReference type="EMBL" id="KIW01542.1"/>
    </source>
</evidence>
<dbReference type="RefSeq" id="XP_016211411.1">
    <property type="nucleotide sequence ID" value="XM_016360734.1"/>
</dbReference>
<feature type="compositionally biased region" description="Polar residues" evidence="1">
    <location>
        <begin position="24"/>
        <end position="38"/>
    </location>
</feature>
<reference evidence="2 3" key="1">
    <citation type="submission" date="2015-01" db="EMBL/GenBank/DDBJ databases">
        <title>The Genome Sequence of Ochroconis gallopava CBS43764.</title>
        <authorList>
            <consortium name="The Broad Institute Genomics Platform"/>
            <person name="Cuomo C."/>
            <person name="de Hoog S."/>
            <person name="Gorbushina A."/>
            <person name="Stielow B."/>
            <person name="Teixiera M."/>
            <person name="Abouelleil A."/>
            <person name="Chapman S.B."/>
            <person name="Priest M."/>
            <person name="Young S.K."/>
            <person name="Wortman J."/>
            <person name="Nusbaum C."/>
            <person name="Birren B."/>
        </authorList>
    </citation>
    <scope>NUCLEOTIDE SEQUENCE [LARGE SCALE GENOMIC DNA]</scope>
    <source>
        <strain evidence="2 3">CBS 43764</strain>
    </source>
</reference>
<feature type="compositionally biased region" description="Polar residues" evidence="1">
    <location>
        <begin position="1"/>
        <end position="14"/>
    </location>
</feature>
<feature type="region of interest" description="Disordered" evidence="1">
    <location>
        <begin position="1"/>
        <end position="52"/>
    </location>
</feature>
<dbReference type="AlphaFoldDB" id="A0A0D1YL67"/>
<dbReference type="InParanoid" id="A0A0D1YL67"/>
<accession>A0A0D1YL67</accession>
<proteinExistence type="predicted"/>
<name>A0A0D1YL67_9PEZI</name>
<organism evidence="2 3">
    <name type="scientific">Verruconis gallopava</name>
    <dbReference type="NCBI Taxonomy" id="253628"/>
    <lineage>
        <taxon>Eukaryota</taxon>
        <taxon>Fungi</taxon>
        <taxon>Dikarya</taxon>
        <taxon>Ascomycota</taxon>
        <taxon>Pezizomycotina</taxon>
        <taxon>Dothideomycetes</taxon>
        <taxon>Pleosporomycetidae</taxon>
        <taxon>Venturiales</taxon>
        <taxon>Sympoventuriaceae</taxon>
        <taxon>Verruconis</taxon>
    </lineage>
</organism>
<gene>
    <name evidence="2" type="ORF">PV09_07020</name>
</gene>
<protein>
    <recommendedName>
        <fullName evidence="4">Rrn9 domain-containing protein</fullName>
    </recommendedName>
</protein>
<dbReference type="EMBL" id="KN847554">
    <property type="protein sequence ID" value="KIW01542.1"/>
    <property type="molecule type" value="Genomic_DNA"/>
</dbReference>
<keyword evidence="3" id="KW-1185">Reference proteome</keyword>
<dbReference type="STRING" id="253628.A0A0D1YL67"/>
<evidence type="ECO:0000313" key="3">
    <source>
        <dbReference type="Proteomes" id="UP000053259"/>
    </source>
</evidence>
<dbReference type="VEuPathDB" id="FungiDB:PV09_07020"/>
<dbReference type="OrthoDB" id="5412288at2759"/>
<dbReference type="GeneID" id="27314993"/>
<sequence length="377" mass="42326">MSSFGDSRGQSPSDPTDAVDENDVTTLSRNSKEITSSEYHTDSPGAVTDGESWDESSQVFKLSKKEYQKYRRWYYHDLNLVNAVETAASKDLAHNLLGFALEKKARLLQNENANRQPWTSKLRGVDREDGPWLKTLRVANDWVAWPLPLDEFPQRGLILSDPRPEAFLRPRKRRRKIVSPITELEDALCSVAMEHARSQFAQYSSVDPASRSDHAEQEQDTQIPNLADFEFSIDDDHSASVLKPVIQRTIRLMDKLFAGLQTSQVAQRSGGSINSKPSGSTQQTSGVENLRDWSDVLAMAAVVGWDANVLTRTIERCSKMFGETMSTLPLSSLEELSSRTECIPYRGETLWNDPSVQLHDLGGAEPLQKKSTVSYEM</sequence>
<dbReference type="Proteomes" id="UP000053259">
    <property type="component" value="Unassembled WGS sequence"/>
</dbReference>
<dbReference type="HOGENOM" id="CLU_734047_0_0_1"/>
<evidence type="ECO:0000256" key="1">
    <source>
        <dbReference type="SAM" id="MobiDB-lite"/>
    </source>
</evidence>
<feature type="region of interest" description="Disordered" evidence="1">
    <location>
        <begin position="267"/>
        <end position="287"/>
    </location>
</feature>
<evidence type="ECO:0008006" key="4">
    <source>
        <dbReference type="Google" id="ProtNLM"/>
    </source>
</evidence>